<dbReference type="SUPFAM" id="SSF56672">
    <property type="entry name" value="DNA/RNA polymerases"/>
    <property type="match status" value="1"/>
</dbReference>
<dbReference type="PANTHER" id="PTHR24559:SF436">
    <property type="entry name" value="RNA-DIRECTED DNA POLYMERASE HOMOLOG"/>
    <property type="match status" value="1"/>
</dbReference>
<dbReference type="PANTHER" id="PTHR24559">
    <property type="entry name" value="TRANSPOSON TY3-I GAG-POL POLYPROTEIN"/>
    <property type="match status" value="1"/>
</dbReference>
<accession>A0A438HZU2</accession>
<evidence type="ECO:0000259" key="1">
    <source>
        <dbReference type="PROSITE" id="PS50878"/>
    </source>
</evidence>
<dbReference type="Gene3D" id="3.30.70.270">
    <property type="match status" value="1"/>
</dbReference>
<organism evidence="2 3">
    <name type="scientific">Vitis vinifera</name>
    <name type="common">Grape</name>
    <dbReference type="NCBI Taxonomy" id="29760"/>
    <lineage>
        <taxon>Eukaryota</taxon>
        <taxon>Viridiplantae</taxon>
        <taxon>Streptophyta</taxon>
        <taxon>Embryophyta</taxon>
        <taxon>Tracheophyta</taxon>
        <taxon>Spermatophyta</taxon>
        <taxon>Magnoliopsida</taxon>
        <taxon>eudicotyledons</taxon>
        <taxon>Gunneridae</taxon>
        <taxon>Pentapetalae</taxon>
        <taxon>rosids</taxon>
        <taxon>Vitales</taxon>
        <taxon>Vitaceae</taxon>
        <taxon>Viteae</taxon>
        <taxon>Vitis</taxon>
    </lineage>
</organism>
<dbReference type="InterPro" id="IPR043502">
    <property type="entry name" value="DNA/RNA_pol_sf"/>
</dbReference>
<evidence type="ECO:0000313" key="3">
    <source>
        <dbReference type="Proteomes" id="UP000288805"/>
    </source>
</evidence>
<dbReference type="InterPro" id="IPR000477">
    <property type="entry name" value="RT_dom"/>
</dbReference>
<dbReference type="PROSITE" id="PS50878">
    <property type="entry name" value="RT_POL"/>
    <property type="match status" value="1"/>
</dbReference>
<dbReference type="InterPro" id="IPR043128">
    <property type="entry name" value="Rev_trsase/Diguanyl_cyclase"/>
</dbReference>
<dbReference type="AlphaFoldDB" id="A0A438HZU2"/>
<dbReference type="Pfam" id="PF00078">
    <property type="entry name" value="RVT_1"/>
    <property type="match status" value="1"/>
</dbReference>
<dbReference type="EMBL" id="QGNW01000159">
    <property type="protein sequence ID" value="RVW89989.1"/>
    <property type="molecule type" value="Genomic_DNA"/>
</dbReference>
<dbReference type="FunFam" id="3.30.70.270:FF:000003">
    <property type="entry name" value="Transposon Ty3-G Gag-Pol polyprotein"/>
    <property type="match status" value="1"/>
</dbReference>
<protein>
    <submittedName>
        <fullName evidence="2">Retrovirus-related Pol polyprotein from transposon 17.6</fullName>
    </submittedName>
</protein>
<proteinExistence type="predicted"/>
<sequence length="211" mass="25013">MPFNLTNALAMFCTLMNKIFNPYLDKFVVVYLDDITIYNSTLKKHIRHLRKVFKILKQNKLYVKKEKCSFAKEWMSFLGHHIKDGKLMIDDNKVKTTQKIHLLKCRQDFEDLKKNVIKEPVLALPEHSKLFKVKLASMISQPQEDMVDLIREGLQHDPMVKNLIVLAHEVKTKRFWVKDDLLYTKGKWLYVPKWGNIRKNLIKECHNTKCA</sequence>
<reference evidence="2 3" key="1">
    <citation type="journal article" date="2018" name="PLoS Genet.">
        <title>Population sequencing reveals clonal diversity and ancestral inbreeding in the grapevine cultivar Chardonnay.</title>
        <authorList>
            <person name="Roach M.J."/>
            <person name="Johnson D.L."/>
            <person name="Bohlmann J."/>
            <person name="van Vuuren H.J."/>
            <person name="Jones S.J."/>
            <person name="Pretorius I.S."/>
            <person name="Schmidt S.A."/>
            <person name="Borneman A.R."/>
        </authorList>
    </citation>
    <scope>NUCLEOTIDE SEQUENCE [LARGE SCALE GENOMIC DNA]</scope>
    <source>
        <strain evidence="3">cv. Chardonnay</strain>
        <tissue evidence="2">Leaf</tissue>
    </source>
</reference>
<feature type="domain" description="Reverse transcriptase" evidence="1">
    <location>
        <begin position="1"/>
        <end position="82"/>
    </location>
</feature>
<comment type="caution">
    <text evidence="2">The sequence shown here is derived from an EMBL/GenBank/DDBJ whole genome shotgun (WGS) entry which is preliminary data.</text>
</comment>
<dbReference type="CDD" id="cd01647">
    <property type="entry name" value="RT_LTR"/>
    <property type="match status" value="1"/>
</dbReference>
<dbReference type="Proteomes" id="UP000288805">
    <property type="component" value="Unassembled WGS sequence"/>
</dbReference>
<gene>
    <name evidence="2" type="primary">pol_697</name>
    <name evidence="2" type="ORF">CK203_036539</name>
</gene>
<name>A0A438HZU2_VITVI</name>
<dbReference type="InterPro" id="IPR053134">
    <property type="entry name" value="RNA-dir_DNA_polymerase"/>
</dbReference>
<evidence type="ECO:0000313" key="2">
    <source>
        <dbReference type="EMBL" id="RVW89989.1"/>
    </source>
</evidence>